<proteinExistence type="predicted"/>
<dbReference type="GO" id="GO:0008270">
    <property type="term" value="F:zinc ion binding"/>
    <property type="evidence" value="ECO:0007669"/>
    <property type="project" value="InterPro"/>
</dbReference>
<keyword evidence="1" id="KW-0560">Oxidoreductase</keyword>
<sequence>MKAYVLNEPGDAAQLEIKELQVPQPGHDEVLIRVKAISINPVDVKTRGGQGFYGRLKALDPLILGWDIAGTVEKAGEGVTSFKPGDDVFGMVNFPGHGKAYAEYVTAPAGQLALKPGNISFEEAAAATLSALTAYQVLVKQAAVKAGQSVLIPAASGGVGHYAVQVAKYLGARVTGTSSAKNRDFVLSLGTDEYQDYNQTDLDRKVKNFDFVFDTVGGENIDRSLPLVKTGGTLISIPTVLSDDLLAKAKGLDVKAFFYLVSSDGESMKEIAALLEKGIVKSHVSAVFPFEEMAAAHRAVESGRTIGKVIVTV</sequence>
<dbReference type="Proteomes" id="UP000297540">
    <property type="component" value="Unassembled WGS sequence"/>
</dbReference>
<protein>
    <submittedName>
        <fullName evidence="3">NADP-dependent oxidoreductase</fullName>
    </submittedName>
</protein>
<dbReference type="PANTHER" id="PTHR11695:SF294">
    <property type="entry name" value="RETICULON-4-INTERACTING PROTEIN 1, MITOCHONDRIAL"/>
    <property type="match status" value="1"/>
</dbReference>
<dbReference type="Gene3D" id="3.40.50.720">
    <property type="entry name" value="NAD(P)-binding Rossmann-like Domain"/>
    <property type="match status" value="1"/>
</dbReference>
<dbReference type="SUPFAM" id="SSF50129">
    <property type="entry name" value="GroES-like"/>
    <property type="match status" value="1"/>
</dbReference>
<dbReference type="SMART" id="SM00829">
    <property type="entry name" value="PKS_ER"/>
    <property type="match status" value="1"/>
</dbReference>
<dbReference type="InterPro" id="IPR020843">
    <property type="entry name" value="ER"/>
</dbReference>
<feature type="domain" description="Enoyl reductase (ER)" evidence="2">
    <location>
        <begin position="10"/>
        <end position="311"/>
    </location>
</feature>
<dbReference type="AlphaFoldDB" id="A0A4Y8SA30"/>
<organism evidence="3 4">
    <name type="scientific">Mucilaginibacter psychrotolerans</name>
    <dbReference type="NCBI Taxonomy" id="1524096"/>
    <lineage>
        <taxon>Bacteria</taxon>
        <taxon>Pseudomonadati</taxon>
        <taxon>Bacteroidota</taxon>
        <taxon>Sphingobacteriia</taxon>
        <taxon>Sphingobacteriales</taxon>
        <taxon>Sphingobacteriaceae</taxon>
        <taxon>Mucilaginibacter</taxon>
    </lineage>
</organism>
<accession>A0A4Y8SA30</accession>
<dbReference type="PROSITE" id="PS01162">
    <property type="entry name" value="QOR_ZETA_CRYSTAL"/>
    <property type="match status" value="1"/>
</dbReference>
<dbReference type="InterPro" id="IPR013154">
    <property type="entry name" value="ADH-like_N"/>
</dbReference>
<evidence type="ECO:0000313" key="3">
    <source>
        <dbReference type="EMBL" id="TFF35495.1"/>
    </source>
</evidence>
<comment type="caution">
    <text evidence="3">The sequence shown here is derived from an EMBL/GenBank/DDBJ whole genome shotgun (WGS) entry which is preliminary data.</text>
</comment>
<dbReference type="InterPro" id="IPR002364">
    <property type="entry name" value="Quin_OxRdtase/zeta-crystal_CS"/>
</dbReference>
<dbReference type="InterPro" id="IPR011032">
    <property type="entry name" value="GroES-like_sf"/>
</dbReference>
<dbReference type="CDD" id="cd05289">
    <property type="entry name" value="MDR_like_2"/>
    <property type="match status" value="1"/>
</dbReference>
<dbReference type="GO" id="GO:0016491">
    <property type="term" value="F:oxidoreductase activity"/>
    <property type="evidence" value="ECO:0007669"/>
    <property type="project" value="UniProtKB-KW"/>
</dbReference>
<dbReference type="Pfam" id="PF13602">
    <property type="entry name" value="ADH_zinc_N_2"/>
    <property type="match status" value="1"/>
</dbReference>
<evidence type="ECO:0000313" key="4">
    <source>
        <dbReference type="Proteomes" id="UP000297540"/>
    </source>
</evidence>
<evidence type="ECO:0000259" key="2">
    <source>
        <dbReference type="SMART" id="SM00829"/>
    </source>
</evidence>
<reference evidence="3 4" key="1">
    <citation type="journal article" date="2017" name="Int. J. Syst. Evol. Microbiol.">
        <title>Mucilaginibacterpsychrotolerans sp. nov., isolated from peatlands.</title>
        <authorList>
            <person name="Deng Y."/>
            <person name="Shen L."/>
            <person name="Xu B."/>
            <person name="Liu Y."/>
            <person name="Gu Z."/>
            <person name="Liu H."/>
            <person name="Zhou Y."/>
        </authorList>
    </citation>
    <scope>NUCLEOTIDE SEQUENCE [LARGE SCALE GENOMIC DNA]</scope>
    <source>
        <strain evidence="3 4">NH7-4</strain>
    </source>
</reference>
<gene>
    <name evidence="3" type="ORF">E2R66_18580</name>
</gene>
<dbReference type="SUPFAM" id="SSF51735">
    <property type="entry name" value="NAD(P)-binding Rossmann-fold domains"/>
    <property type="match status" value="1"/>
</dbReference>
<dbReference type="Pfam" id="PF08240">
    <property type="entry name" value="ADH_N"/>
    <property type="match status" value="1"/>
</dbReference>
<dbReference type="PANTHER" id="PTHR11695">
    <property type="entry name" value="ALCOHOL DEHYDROGENASE RELATED"/>
    <property type="match status" value="1"/>
</dbReference>
<dbReference type="EMBL" id="SOZE01000021">
    <property type="protein sequence ID" value="TFF35495.1"/>
    <property type="molecule type" value="Genomic_DNA"/>
</dbReference>
<dbReference type="OrthoDB" id="9787435at2"/>
<dbReference type="Gene3D" id="3.90.180.10">
    <property type="entry name" value="Medium-chain alcohol dehydrogenases, catalytic domain"/>
    <property type="match status" value="1"/>
</dbReference>
<keyword evidence="4" id="KW-1185">Reference proteome</keyword>
<evidence type="ECO:0000256" key="1">
    <source>
        <dbReference type="ARBA" id="ARBA00023002"/>
    </source>
</evidence>
<dbReference type="InterPro" id="IPR050700">
    <property type="entry name" value="YIM1/Zinc_Alcohol_DH_Fams"/>
</dbReference>
<name>A0A4Y8SA30_9SPHI</name>
<dbReference type="InterPro" id="IPR036291">
    <property type="entry name" value="NAD(P)-bd_dom_sf"/>
</dbReference>
<dbReference type="RefSeq" id="WP_133233413.1">
    <property type="nucleotide sequence ID" value="NZ_SOZE01000021.1"/>
</dbReference>